<proteinExistence type="predicted"/>
<sequence length="159" mass="16766">MPLRTASSVATTPLLPPVRGKIQSRTQVKDAGHNVVFMPLQPCNIRRGQLQITKSRVQSSYVKCAAALTARSAAVAAGKTQTLERRSPTITVTPGKEKSPRLDDNGPGLPPFDGGGRGDGGGGGDMGSGGLILLAILGILDVLKEIESEWRGKNNDRRL</sequence>
<accession>A0ACB9PRX5</accession>
<evidence type="ECO:0000313" key="1">
    <source>
        <dbReference type="EMBL" id="KAI4351433.1"/>
    </source>
</evidence>
<gene>
    <name evidence="1" type="ORF">L6164_005802</name>
</gene>
<dbReference type="EMBL" id="CM039428">
    <property type="protein sequence ID" value="KAI4351433.1"/>
    <property type="molecule type" value="Genomic_DNA"/>
</dbReference>
<reference evidence="1 2" key="1">
    <citation type="journal article" date="2022" name="DNA Res.">
        <title>Chromosomal-level genome assembly of the orchid tree Bauhinia variegata (Leguminosae; Cercidoideae) supports the allotetraploid origin hypothesis of Bauhinia.</title>
        <authorList>
            <person name="Zhong Y."/>
            <person name="Chen Y."/>
            <person name="Zheng D."/>
            <person name="Pang J."/>
            <person name="Liu Y."/>
            <person name="Luo S."/>
            <person name="Meng S."/>
            <person name="Qian L."/>
            <person name="Wei D."/>
            <person name="Dai S."/>
            <person name="Zhou R."/>
        </authorList>
    </citation>
    <scope>NUCLEOTIDE SEQUENCE [LARGE SCALE GENOMIC DNA]</scope>
    <source>
        <strain evidence="1">BV-YZ2020</strain>
    </source>
</reference>
<dbReference type="Proteomes" id="UP000828941">
    <property type="component" value="Chromosome 3"/>
</dbReference>
<organism evidence="1 2">
    <name type="scientific">Bauhinia variegata</name>
    <name type="common">Purple orchid tree</name>
    <name type="synonym">Phanera variegata</name>
    <dbReference type="NCBI Taxonomy" id="167791"/>
    <lineage>
        <taxon>Eukaryota</taxon>
        <taxon>Viridiplantae</taxon>
        <taxon>Streptophyta</taxon>
        <taxon>Embryophyta</taxon>
        <taxon>Tracheophyta</taxon>
        <taxon>Spermatophyta</taxon>
        <taxon>Magnoliopsida</taxon>
        <taxon>eudicotyledons</taxon>
        <taxon>Gunneridae</taxon>
        <taxon>Pentapetalae</taxon>
        <taxon>rosids</taxon>
        <taxon>fabids</taxon>
        <taxon>Fabales</taxon>
        <taxon>Fabaceae</taxon>
        <taxon>Cercidoideae</taxon>
        <taxon>Cercideae</taxon>
        <taxon>Bauhiniinae</taxon>
        <taxon>Bauhinia</taxon>
    </lineage>
</organism>
<keyword evidence="2" id="KW-1185">Reference proteome</keyword>
<protein>
    <submittedName>
        <fullName evidence="1">Uncharacterized protein</fullName>
    </submittedName>
</protein>
<comment type="caution">
    <text evidence="1">The sequence shown here is derived from an EMBL/GenBank/DDBJ whole genome shotgun (WGS) entry which is preliminary data.</text>
</comment>
<evidence type="ECO:0000313" key="2">
    <source>
        <dbReference type="Proteomes" id="UP000828941"/>
    </source>
</evidence>
<name>A0ACB9PRX5_BAUVA</name>